<dbReference type="SUPFAM" id="SSF52087">
    <property type="entry name" value="CRAL/TRIO domain"/>
    <property type="match status" value="1"/>
</dbReference>
<evidence type="ECO:0000313" key="4">
    <source>
        <dbReference type="Proteomes" id="UP000593562"/>
    </source>
</evidence>
<dbReference type="SMART" id="SM00516">
    <property type="entry name" value="SEC14"/>
    <property type="match status" value="1"/>
</dbReference>
<dbReference type="Proteomes" id="UP000593562">
    <property type="component" value="Unassembled WGS sequence"/>
</dbReference>
<dbReference type="PANTHER" id="PTHR45824">
    <property type="entry name" value="GH16843P"/>
    <property type="match status" value="1"/>
</dbReference>
<dbReference type="InterPro" id="IPR036273">
    <property type="entry name" value="CRAL/TRIO_N_dom_sf"/>
</dbReference>
<dbReference type="SUPFAM" id="SSF46938">
    <property type="entry name" value="CRAL/TRIO N-terminal domain"/>
    <property type="match status" value="1"/>
</dbReference>
<dbReference type="InterPro" id="IPR001251">
    <property type="entry name" value="CRAL-TRIO_dom"/>
</dbReference>
<dbReference type="OrthoDB" id="75724at2759"/>
<dbReference type="PROSITE" id="PS50191">
    <property type="entry name" value="CRAL_TRIO"/>
    <property type="match status" value="1"/>
</dbReference>
<evidence type="ECO:0000313" key="3">
    <source>
        <dbReference type="EMBL" id="KAF5752974.1"/>
    </source>
</evidence>
<comment type="caution">
    <text evidence="3">The sequence shown here is derived from an EMBL/GenBank/DDBJ whole genome shotgun (WGS) entry which is preliminary data.</text>
</comment>
<sequence length="293" mass="33565">MYLWKRNPQNHQVDDSENPDAKVTELRAAIGPLSGRSSIFCSDACLRRYLKARNWNVDKAKKMLEGTLKWRATYKPEEICWHEIAHEGETGKVFKANFHDRLGRTVLILTPAKQNSDDAENSVRHLVYLMENAILNLPEGQEQMSWLIDFTGWSLTTNVSVRTARDVINILQSHYPERLGIAILYSPPRIFEAFWKAVKYFLDPLTFQKVKFVYPKNKDSVELMRSLFDVENLPSEFGGKATLVYDHEEFSRQMGEEDVKTAKFWGIDKSHTANGRSRAEVAPEPVAASPISS</sequence>
<dbReference type="Pfam" id="PF00650">
    <property type="entry name" value="CRAL_TRIO"/>
    <property type="match status" value="1"/>
</dbReference>
<name>A0A7J7E3E8_TRIWF</name>
<dbReference type="EMBL" id="JAAARO010000001">
    <property type="protein sequence ID" value="KAF5752974.1"/>
    <property type="molecule type" value="Genomic_DNA"/>
</dbReference>
<dbReference type="InterPro" id="IPR052578">
    <property type="entry name" value="PI_Transfer_CRAL-TRIO"/>
</dbReference>
<dbReference type="Gene3D" id="3.40.525.10">
    <property type="entry name" value="CRAL-TRIO lipid binding domain"/>
    <property type="match status" value="1"/>
</dbReference>
<dbReference type="SMART" id="SM01100">
    <property type="entry name" value="CRAL_TRIO_N"/>
    <property type="match status" value="1"/>
</dbReference>
<evidence type="ECO:0000256" key="1">
    <source>
        <dbReference type="SAM" id="MobiDB-lite"/>
    </source>
</evidence>
<dbReference type="FunFam" id="3.40.525.10:FF:000008">
    <property type="entry name" value="Phosphatidylinositol transfer protein 3"/>
    <property type="match status" value="1"/>
</dbReference>
<reference evidence="3 4" key="1">
    <citation type="journal article" date="2020" name="Nat. Commun.">
        <title>Genome of Tripterygium wilfordii and identification of cytochrome P450 involved in triptolide biosynthesis.</title>
        <authorList>
            <person name="Tu L."/>
            <person name="Su P."/>
            <person name="Zhang Z."/>
            <person name="Gao L."/>
            <person name="Wang J."/>
            <person name="Hu T."/>
            <person name="Zhou J."/>
            <person name="Zhang Y."/>
            <person name="Zhao Y."/>
            <person name="Liu Y."/>
            <person name="Song Y."/>
            <person name="Tong Y."/>
            <person name="Lu Y."/>
            <person name="Yang J."/>
            <person name="Xu C."/>
            <person name="Jia M."/>
            <person name="Peters R.J."/>
            <person name="Huang L."/>
            <person name="Gao W."/>
        </authorList>
    </citation>
    <scope>NUCLEOTIDE SEQUENCE [LARGE SCALE GENOMIC DNA]</scope>
    <source>
        <strain evidence="4">cv. XIE 37</strain>
        <tissue evidence="3">Leaf</tissue>
    </source>
</reference>
<feature type="compositionally biased region" description="Low complexity" evidence="1">
    <location>
        <begin position="282"/>
        <end position="293"/>
    </location>
</feature>
<feature type="region of interest" description="Disordered" evidence="1">
    <location>
        <begin position="274"/>
        <end position="293"/>
    </location>
</feature>
<protein>
    <submittedName>
        <fullName evidence="3">Random slug protein 5</fullName>
    </submittedName>
</protein>
<dbReference type="PANTHER" id="PTHR45824:SF17">
    <property type="entry name" value="CRAL-TRIO DOMAIN-CONTAINING PROTEIN C23B6.04C"/>
    <property type="match status" value="1"/>
</dbReference>
<feature type="region of interest" description="Disordered" evidence="1">
    <location>
        <begin position="1"/>
        <end position="20"/>
    </location>
</feature>
<evidence type="ECO:0000259" key="2">
    <source>
        <dbReference type="PROSITE" id="PS50191"/>
    </source>
</evidence>
<dbReference type="InterPro" id="IPR011074">
    <property type="entry name" value="CRAL/TRIO_N_dom"/>
</dbReference>
<feature type="domain" description="CRAL-TRIO" evidence="2">
    <location>
        <begin position="81"/>
        <end position="245"/>
    </location>
</feature>
<dbReference type="GO" id="GO:0008526">
    <property type="term" value="F:phosphatidylinositol transfer activity"/>
    <property type="evidence" value="ECO:0007669"/>
    <property type="project" value="TreeGrafter"/>
</dbReference>
<keyword evidence="4" id="KW-1185">Reference proteome</keyword>
<proteinExistence type="predicted"/>
<dbReference type="Pfam" id="PF03765">
    <property type="entry name" value="CRAL_TRIO_N"/>
    <property type="match status" value="1"/>
</dbReference>
<gene>
    <name evidence="3" type="ORF">HS088_TW01G00892</name>
</gene>
<dbReference type="InterPro" id="IPR036865">
    <property type="entry name" value="CRAL-TRIO_dom_sf"/>
</dbReference>
<organism evidence="3 4">
    <name type="scientific">Tripterygium wilfordii</name>
    <name type="common">Thunder God vine</name>
    <dbReference type="NCBI Taxonomy" id="458696"/>
    <lineage>
        <taxon>Eukaryota</taxon>
        <taxon>Viridiplantae</taxon>
        <taxon>Streptophyta</taxon>
        <taxon>Embryophyta</taxon>
        <taxon>Tracheophyta</taxon>
        <taxon>Spermatophyta</taxon>
        <taxon>Magnoliopsida</taxon>
        <taxon>eudicotyledons</taxon>
        <taxon>Gunneridae</taxon>
        <taxon>Pentapetalae</taxon>
        <taxon>rosids</taxon>
        <taxon>fabids</taxon>
        <taxon>Celastrales</taxon>
        <taxon>Celastraceae</taxon>
        <taxon>Tripterygium</taxon>
    </lineage>
</organism>
<dbReference type="InParanoid" id="A0A7J7E3E8"/>
<dbReference type="AlphaFoldDB" id="A0A7J7E3E8"/>
<dbReference type="CDD" id="cd00170">
    <property type="entry name" value="SEC14"/>
    <property type="match status" value="1"/>
</dbReference>
<dbReference type="PRINTS" id="PR00180">
    <property type="entry name" value="CRETINALDHBP"/>
</dbReference>
<accession>A0A7J7E3E8</accession>